<evidence type="ECO:0000256" key="1">
    <source>
        <dbReference type="PROSITE-ProRule" id="PRU00135"/>
    </source>
</evidence>
<dbReference type="SUPFAM" id="SSF48366">
    <property type="entry name" value="Ras GEF"/>
    <property type="match status" value="1"/>
</dbReference>
<dbReference type="KEGG" id="caua:113090350"/>
<keyword evidence="1" id="KW-0344">Guanine-nucleotide releasing factor</keyword>
<dbReference type="Proteomes" id="UP000515129">
    <property type="component" value="Unplaced"/>
</dbReference>
<dbReference type="AlphaFoldDB" id="A0A6P6NTY9"/>
<dbReference type="Pfam" id="PF00618">
    <property type="entry name" value="RasGEF_N"/>
    <property type="match status" value="1"/>
</dbReference>
<evidence type="ECO:0000313" key="3">
    <source>
        <dbReference type="Proteomes" id="UP000515129"/>
    </source>
</evidence>
<feature type="domain" description="N-terminal Ras-GEF" evidence="2">
    <location>
        <begin position="120"/>
        <end position="257"/>
    </location>
</feature>
<keyword evidence="3" id="KW-1185">Reference proteome</keyword>
<dbReference type="GO" id="GO:0005085">
    <property type="term" value="F:guanyl-nucleotide exchange factor activity"/>
    <property type="evidence" value="ECO:0007669"/>
    <property type="project" value="UniProtKB-KW"/>
</dbReference>
<name>A0A6P6NTY9_CARAU</name>
<protein>
    <submittedName>
        <fullName evidence="4">Rap guanine nucleotide exchange factor 5-like</fullName>
    </submittedName>
</protein>
<dbReference type="CDD" id="cd06224">
    <property type="entry name" value="REM"/>
    <property type="match status" value="1"/>
</dbReference>
<dbReference type="PROSITE" id="PS50212">
    <property type="entry name" value="RASGEF_NTER"/>
    <property type="match status" value="1"/>
</dbReference>
<dbReference type="OrthoDB" id="8945653at2759"/>
<gene>
    <name evidence="4" type="primary">LOC113090350</name>
</gene>
<dbReference type="SMART" id="SM00229">
    <property type="entry name" value="RasGEFN"/>
    <property type="match status" value="1"/>
</dbReference>
<evidence type="ECO:0000259" key="2">
    <source>
        <dbReference type="PROSITE" id="PS50212"/>
    </source>
</evidence>
<sequence length="286" mass="33120">MSEREDVSHTVKRALVMSWDCGLKYLFSLPPVLQQAGVCALRAPEDFSRLEVVQRLAKDGCRFLQNQNYRLPDRSAQAQGEGAVRVCLKERGQDVLVLQRVPSDPASPQTAGVKDEDGDKRYRVVSGTPQKILEHLLSDLRLDELQGATESKEAETLLDDFLLTYLVFMSTSELCQALLGHYCTKRCRGKEEGKEALYRKRKVLHLVSQWSTLYKDFLRDEENVKLFMKTLYRYVLEDVYEFPSLERDLKEFQKLLRRRHTLDDYSPHQKNKAVFQQLSLKENSVL</sequence>
<dbReference type="GeneID" id="113090350"/>
<dbReference type="RefSeq" id="XP_026112016.1">
    <property type="nucleotide sequence ID" value="XM_026256231.1"/>
</dbReference>
<organism evidence="3 4">
    <name type="scientific">Carassius auratus</name>
    <name type="common">Goldfish</name>
    <dbReference type="NCBI Taxonomy" id="7957"/>
    <lineage>
        <taxon>Eukaryota</taxon>
        <taxon>Metazoa</taxon>
        <taxon>Chordata</taxon>
        <taxon>Craniata</taxon>
        <taxon>Vertebrata</taxon>
        <taxon>Euteleostomi</taxon>
        <taxon>Actinopterygii</taxon>
        <taxon>Neopterygii</taxon>
        <taxon>Teleostei</taxon>
        <taxon>Ostariophysi</taxon>
        <taxon>Cypriniformes</taxon>
        <taxon>Cyprinidae</taxon>
        <taxon>Cyprininae</taxon>
        <taxon>Carassius</taxon>
    </lineage>
</organism>
<accession>A0A6P6NTY9</accession>
<evidence type="ECO:0000313" key="4">
    <source>
        <dbReference type="RefSeq" id="XP_026112016.1"/>
    </source>
</evidence>
<dbReference type="InterPro" id="IPR000651">
    <property type="entry name" value="Ras-like_Gua-exchang_fac_N"/>
</dbReference>
<dbReference type="Gene3D" id="1.20.870.10">
    <property type="entry name" value="Son of sevenless (SoS) protein Chain: S domain 1"/>
    <property type="match status" value="1"/>
</dbReference>
<proteinExistence type="predicted"/>
<dbReference type="InterPro" id="IPR023578">
    <property type="entry name" value="Ras_GEF_dom_sf"/>
</dbReference>
<reference evidence="4" key="1">
    <citation type="submission" date="2025-08" db="UniProtKB">
        <authorList>
            <consortium name="RefSeq"/>
        </authorList>
    </citation>
    <scope>IDENTIFICATION</scope>
    <source>
        <strain evidence="4">Wakin</strain>
        <tissue evidence="4">Muscle</tissue>
    </source>
</reference>